<feature type="domain" description="DUF6593" evidence="1">
    <location>
        <begin position="10"/>
        <end position="158"/>
    </location>
</feature>
<sequence>MSVHLYLANNSVRNTTISCDSLGIHYTVSKAEKIVTLSRWDKMINSDVVVGEFELPFFKKDRIKVGPNGEWQLMRDYFDKPGLFTCSKAFTSNNGTKYIWKDHWGYLIMTHPGDKEPLIKYHHNTSGSSYLEVLDFSTITGLDTILLTFLIAERKKRDYEAAAVAAAAS</sequence>
<dbReference type="Pfam" id="PF20236">
    <property type="entry name" value="DUF6593"/>
    <property type="match status" value="1"/>
</dbReference>
<dbReference type="HOGENOM" id="CLU_122983_0_0_1"/>
<evidence type="ECO:0000313" key="3">
    <source>
        <dbReference type="Proteomes" id="UP000054097"/>
    </source>
</evidence>
<keyword evidence="3" id="KW-1185">Reference proteome</keyword>
<reference evidence="3" key="2">
    <citation type="submission" date="2015-01" db="EMBL/GenBank/DDBJ databases">
        <title>Evolutionary Origins and Diversification of the Mycorrhizal Mutualists.</title>
        <authorList>
            <consortium name="DOE Joint Genome Institute"/>
            <consortium name="Mycorrhizal Genomics Consortium"/>
            <person name="Kohler A."/>
            <person name="Kuo A."/>
            <person name="Nagy L.G."/>
            <person name="Floudas D."/>
            <person name="Copeland A."/>
            <person name="Barry K.W."/>
            <person name="Cichocki N."/>
            <person name="Veneault-Fourrey C."/>
            <person name="LaButti K."/>
            <person name="Lindquist E.A."/>
            <person name="Lipzen A."/>
            <person name="Lundell T."/>
            <person name="Morin E."/>
            <person name="Murat C."/>
            <person name="Riley R."/>
            <person name="Ohm R."/>
            <person name="Sun H."/>
            <person name="Tunlid A."/>
            <person name="Henrissat B."/>
            <person name="Grigoriev I.V."/>
            <person name="Hibbett D.S."/>
            <person name="Martin F."/>
        </authorList>
    </citation>
    <scope>NUCLEOTIDE SEQUENCE [LARGE SCALE GENOMIC DNA]</scope>
    <source>
        <strain evidence="3">MAFF 305830</strain>
    </source>
</reference>
<evidence type="ECO:0000313" key="2">
    <source>
        <dbReference type="EMBL" id="KIM32068.1"/>
    </source>
</evidence>
<dbReference type="Proteomes" id="UP000054097">
    <property type="component" value="Unassembled WGS sequence"/>
</dbReference>
<protein>
    <recommendedName>
        <fullName evidence="1">DUF6593 domain-containing protein</fullName>
    </recommendedName>
</protein>
<dbReference type="AlphaFoldDB" id="A0A0C2X1C9"/>
<gene>
    <name evidence="2" type="ORF">M408DRAFT_20421</name>
</gene>
<accession>A0A0C2X1C9</accession>
<dbReference type="EMBL" id="KN824280">
    <property type="protein sequence ID" value="KIM32068.1"/>
    <property type="molecule type" value="Genomic_DNA"/>
</dbReference>
<organism evidence="2 3">
    <name type="scientific">Serendipita vermifera MAFF 305830</name>
    <dbReference type="NCBI Taxonomy" id="933852"/>
    <lineage>
        <taxon>Eukaryota</taxon>
        <taxon>Fungi</taxon>
        <taxon>Dikarya</taxon>
        <taxon>Basidiomycota</taxon>
        <taxon>Agaricomycotina</taxon>
        <taxon>Agaricomycetes</taxon>
        <taxon>Sebacinales</taxon>
        <taxon>Serendipitaceae</taxon>
        <taxon>Serendipita</taxon>
    </lineage>
</organism>
<evidence type="ECO:0000259" key="1">
    <source>
        <dbReference type="Pfam" id="PF20236"/>
    </source>
</evidence>
<dbReference type="InterPro" id="IPR046528">
    <property type="entry name" value="DUF6593"/>
</dbReference>
<name>A0A0C2X1C9_SERVB</name>
<dbReference type="OrthoDB" id="2798132at2759"/>
<reference evidence="2 3" key="1">
    <citation type="submission" date="2014-04" db="EMBL/GenBank/DDBJ databases">
        <authorList>
            <consortium name="DOE Joint Genome Institute"/>
            <person name="Kuo A."/>
            <person name="Zuccaro A."/>
            <person name="Kohler A."/>
            <person name="Nagy L.G."/>
            <person name="Floudas D."/>
            <person name="Copeland A."/>
            <person name="Barry K.W."/>
            <person name="Cichocki N."/>
            <person name="Veneault-Fourrey C."/>
            <person name="LaButti K."/>
            <person name="Lindquist E.A."/>
            <person name="Lipzen A."/>
            <person name="Lundell T."/>
            <person name="Morin E."/>
            <person name="Murat C."/>
            <person name="Sun H."/>
            <person name="Tunlid A."/>
            <person name="Henrissat B."/>
            <person name="Grigoriev I.V."/>
            <person name="Hibbett D.S."/>
            <person name="Martin F."/>
            <person name="Nordberg H.P."/>
            <person name="Cantor M.N."/>
            <person name="Hua S.X."/>
        </authorList>
    </citation>
    <scope>NUCLEOTIDE SEQUENCE [LARGE SCALE GENOMIC DNA]</scope>
    <source>
        <strain evidence="2 3">MAFF 305830</strain>
    </source>
</reference>
<proteinExistence type="predicted"/>